<proteinExistence type="inferred from homology"/>
<dbReference type="Pfam" id="PF00445">
    <property type="entry name" value="Ribonuclease_T2"/>
    <property type="match status" value="1"/>
</dbReference>
<feature type="signal peptide" evidence="3">
    <location>
        <begin position="1"/>
        <end position="23"/>
    </location>
</feature>
<feature type="chain" id="PRO_5012438959" evidence="3">
    <location>
        <begin position="24"/>
        <end position="214"/>
    </location>
</feature>
<evidence type="ECO:0000256" key="2">
    <source>
        <dbReference type="RuleBase" id="RU004328"/>
    </source>
</evidence>
<dbReference type="KEGG" id="pcon:B0A89_04705"/>
<evidence type="ECO:0000313" key="5">
    <source>
        <dbReference type="Proteomes" id="UP000193017"/>
    </source>
</evidence>
<name>A0A1W6CW11_9RHOB</name>
<keyword evidence="3" id="KW-0732">Signal</keyword>
<dbReference type="GO" id="GO:0006401">
    <property type="term" value="P:RNA catabolic process"/>
    <property type="evidence" value="ECO:0007669"/>
    <property type="project" value="TreeGrafter"/>
</dbReference>
<dbReference type="PANTHER" id="PTHR11240">
    <property type="entry name" value="RIBONUCLEASE T2"/>
    <property type="match status" value="1"/>
</dbReference>
<dbReference type="AlphaFoldDB" id="A0A1W6CW11"/>
<protein>
    <submittedName>
        <fullName evidence="4">Ribonuclease T</fullName>
    </submittedName>
</protein>
<dbReference type="STRING" id="1945662.B0A89_04705"/>
<dbReference type="PANTHER" id="PTHR11240:SF22">
    <property type="entry name" value="RIBONUCLEASE T2"/>
    <property type="match status" value="1"/>
</dbReference>
<evidence type="ECO:0000256" key="1">
    <source>
        <dbReference type="ARBA" id="ARBA00007469"/>
    </source>
</evidence>
<organism evidence="4 5">
    <name type="scientific">Paracoccus contaminans</name>
    <dbReference type="NCBI Taxonomy" id="1945662"/>
    <lineage>
        <taxon>Bacteria</taxon>
        <taxon>Pseudomonadati</taxon>
        <taxon>Pseudomonadota</taxon>
        <taxon>Alphaproteobacteria</taxon>
        <taxon>Rhodobacterales</taxon>
        <taxon>Paracoccaceae</taxon>
        <taxon>Paracoccus</taxon>
    </lineage>
</organism>
<dbReference type="InterPro" id="IPR001568">
    <property type="entry name" value="RNase_T2-like"/>
</dbReference>
<reference evidence="4 5" key="1">
    <citation type="submission" date="2017-03" db="EMBL/GenBank/DDBJ databases">
        <title>Genome sequence of Paracoccus contaminans isolated from a water microcosm.</title>
        <authorList>
            <person name="Aurass P."/>
            <person name="Karste S."/>
            <person name="Trost E."/>
            <person name="Glaeser S.P."/>
            <person name="Kaempfer P."/>
            <person name="Flieger A."/>
        </authorList>
    </citation>
    <scope>NUCLEOTIDE SEQUENCE [LARGE SCALE GENOMIC DNA]</scope>
    <source>
        <strain evidence="5">RKI 16-01929T\LMG 29738T\CCM 8701T\CIP 111112T</strain>
    </source>
</reference>
<dbReference type="EMBL" id="CP020612">
    <property type="protein sequence ID" value="ARJ69036.1"/>
    <property type="molecule type" value="Genomic_DNA"/>
</dbReference>
<accession>A0A1W6CW11</accession>
<dbReference type="InterPro" id="IPR036430">
    <property type="entry name" value="RNase_T2-like_sf"/>
</dbReference>
<dbReference type="SUPFAM" id="SSF55895">
    <property type="entry name" value="Ribonuclease Rh-like"/>
    <property type="match status" value="1"/>
</dbReference>
<dbReference type="InterPro" id="IPR039378">
    <property type="entry name" value="RNase_T2_prok"/>
</dbReference>
<dbReference type="RefSeq" id="WP_085377151.1">
    <property type="nucleotide sequence ID" value="NZ_CP020612.1"/>
</dbReference>
<dbReference type="PROSITE" id="PS00530">
    <property type="entry name" value="RNASE_T2_1"/>
    <property type="match status" value="1"/>
</dbReference>
<dbReference type="PROSITE" id="PS00531">
    <property type="entry name" value="RNASE_T2_2"/>
    <property type="match status" value="1"/>
</dbReference>
<gene>
    <name evidence="4" type="ORF">B0A89_04705</name>
</gene>
<dbReference type="GO" id="GO:0003723">
    <property type="term" value="F:RNA binding"/>
    <property type="evidence" value="ECO:0007669"/>
    <property type="project" value="InterPro"/>
</dbReference>
<dbReference type="CDD" id="cd01062">
    <property type="entry name" value="RNase_T2_prok"/>
    <property type="match status" value="1"/>
</dbReference>
<evidence type="ECO:0000256" key="3">
    <source>
        <dbReference type="SAM" id="SignalP"/>
    </source>
</evidence>
<dbReference type="Proteomes" id="UP000193017">
    <property type="component" value="Chromosome"/>
</dbReference>
<dbReference type="InterPro" id="IPR033130">
    <property type="entry name" value="RNase_T2_His_AS_2"/>
</dbReference>
<dbReference type="GO" id="GO:0033897">
    <property type="term" value="F:ribonuclease T2 activity"/>
    <property type="evidence" value="ECO:0007669"/>
    <property type="project" value="InterPro"/>
</dbReference>
<dbReference type="InterPro" id="IPR018188">
    <property type="entry name" value="RNase_T2_His_AS_1"/>
</dbReference>
<keyword evidence="5" id="KW-1185">Reference proteome</keyword>
<dbReference type="Gene3D" id="3.90.730.10">
    <property type="entry name" value="Ribonuclease T2-like"/>
    <property type="match status" value="1"/>
</dbReference>
<evidence type="ECO:0000313" key="4">
    <source>
        <dbReference type="EMBL" id="ARJ69036.1"/>
    </source>
</evidence>
<comment type="similarity">
    <text evidence="1 2">Belongs to the RNase T2 family.</text>
</comment>
<sequence length="214" mass="23753">MTARLAALLLSLAFMPWTAPARADGTAGAFDYFILSLSWSPSWCAAEGQGRAEPQCDPRRRTGFVVHGLWPQYERGWPADCATGARDPTRRETQGMADVMGSGGLAWHQWRKHGRCSGLTAADYYRAIRQARERLAIPPVFRMLPRDVRLPANVVEDAFIQANPDLTRDAITVTCTSERLDEVRICLTRDLTPRPCAPDSRRDCRAPMLVAAPG</sequence>